<evidence type="ECO:0000256" key="7">
    <source>
        <dbReference type="ARBA" id="ARBA00023242"/>
    </source>
</evidence>
<feature type="region of interest" description="Disordered" evidence="8">
    <location>
        <begin position="151"/>
        <end position="180"/>
    </location>
</feature>
<evidence type="ECO:0000313" key="10">
    <source>
        <dbReference type="EMBL" id="CAH0057809.1"/>
    </source>
</evidence>
<dbReference type="GO" id="GO:0043565">
    <property type="term" value="F:sequence-specific DNA binding"/>
    <property type="evidence" value="ECO:0007669"/>
    <property type="project" value="TreeGrafter"/>
</dbReference>
<keyword evidence="2" id="KW-0479">Metal-binding</keyword>
<dbReference type="InterPro" id="IPR052202">
    <property type="entry name" value="Yeast_MetPath_Reg"/>
</dbReference>
<dbReference type="InterPro" id="IPR007219">
    <property type="entry name" value="XnlR_reg_dom"/>
</dbReference>
<dbReference type="OrthoDB" id="189997at2759"/>
<sequence>MFPGGETQLWPSLLCKLLTRHYFISYVQNLEDRVAYLETMLQRRGINYLSPGSMAEAVAFSPTEALAEPSTLWEETPELSWPISEQENQANAPQIDQSGPIASAMCSSCAAAAAARDTRDTLDSLIRSKPHHEPGFSKLLLSDLMKLKSGRRMARSGQGEAQDALDKESSPDLMSGLDTSQASLPTRDAAQNITNAYFQWARLGMPLLHEPTFRLKLELLYGMPPEVDFASTHTSHESRMAVFFVYEVFAVALVVMQKQEPSKIPTFMADRYHRTALSALNEAGLPTDVEGVQALLLVAQYSYHHPTAWAVWKTIGAALRLAVELGLHQDAELSEDIDALKLDTMRRVFWVAYSMDRSVAVTLSLPSCLSDGAINTKFPSLVNDEYITTTGLDMTQNRPFWTKSISIHLFRYRRLQSEIRTMLYENLPSGHLSVNLHEWQKDMDRRLHQWYGEVPRSETLNRYEMTDVENFELSMQRALLLLYQPSPNMPDPPGPTLLVISNIASKLIQIYRRYFREYRLTIYWQAVESLSSAGTALIYSYVNSAQVRDSIPLTQLESLFSTCSSVLWGMVEHFPAFKNKRDAFDILASKTLAELSGDQTEVLRDTSKRTYYPGTQCDTSNAIRSVSFPAVSQLELNQQPTFGWARQGNHYYPGTITSDTRPVVPDGPSHTTDSPQSGRNVGTFDPQLSDVGLDGDETLFRLSDWQAVPDTNDVFAPAWI</sequence>
<keyword evidence="6" id="KW-0804">Transcription</keyword>
<dbReference type="PANTHER" id="PTHR47782">
    <property type="entry name" value="ZN(II)2CYS6 TRANSCRIPTION FACTOR (EUROFUNG)-RELATED"/>
    <property type="match status" value="1"/>
</dbReference>
<dbReference type="GO" id="GO:0006351">
    <property type="term" value="P:DNA-templated transcription"/>
    <property type="evidence" value="ECO:0007669"/>
    <property type="project" value="InterPro"/>
</dbReference>
<dbReference type="PANTHER" id="PTHR47782:SF1">
    <property type="entry name" value="PYRIMIDINE PATHWAY REGULATORY PROTEIN 1"/>
    <property type="match status" value="1"/>
</dbReference>
<evidence type="ECO:0000256" key="2">
    <source>
        <dbReference type="ARBA" id="ARBA00022723"/>
    </source>
</evidence>
<feature type="compositionally biased region" description="Polar residues" evidence="8">
    <location>
        <begin position="669"/>
        <end position="680"/>
    </location>
</feature>
<dbReference type="GO" id="GO:0005634">
    <property type="term" value="C:nucleus"/>
    <property type="evidence" value="ECO:0007669"/>
    <property type="project" value="UniProtKB-SubCell"/>
</dbReference>
<dbReference type="Proteomes" id="UP000775872">
    <property type="component" value="Unassembled WGS sequence"/>
</dbReference>
<evidence type="ECO:0000313" key="11">
    <source>
        <dbReference type="Proteomes" id="UP000775872"/>
    </source>
</evidence>
<feature type="domain" description="Xylanolytic transcriptional activator regulatory" evidence="9">
    <location>
        <begin position="311"/>
        <end position="385"/>
    </location>
</feature>
<organism evidence="10 11">
    <name type="scientific">Clonostachys solani</name>
    <dbReference type="NCBI Taxonomy" id="160281"/>
    <lineage>
        <taxon>Eukaryota</taxon>
        <taxon>Fungi</taxon>
        <taxon>Dikarya</taxon>
        <taxon>Ascomycota</taxon>
        <taxon>Pezizomycotina</taxon>
        <taxon>Sordariomycetes</taxon>
        <taxon>Hypocreomycetidae</taxon>
        <taxon>Hypocreales</taxon>
        <taxon>Bionectriaceae</taxon>
        <taxon>Clonostachys</taxon>
    </lineage>
</organism>
<name>A0A9N9ZMK0_9HYPO</name>
<accession>A0A9N9ZMK0</accession>
<evidence type="ECO:0000256" key="4">
    <source>
        <dbReference type="ARBA" id="ARBA00023015"/>
    </source>
</evidence>
<keyword evidence="11" id="KW-1185">Reference proteome</keyword>
<comment type="caution">
    <text evidence="10">The sequence shown here is derived from an EMBL/GenBank/DDBJ whole genome shotgun (WGS) entry which is preliminary data.</text>
</comment>
<evidence type="ECO:0000256" key="1">
    <source>
        <dbReference type="ARBA" id="ARBA00004123"/>
    </source>
</evidence>
<dbReference type="EMBL" id="CABFOC020000074">
    <property type="protein sequence ID" value="CAH0057809.1"/>
    <property type="molecule type" value="Genomic_DNA"/>
</dbReference>
<evidence type="ECO:0000256" key="6">
    <source>
        <dbReference type="ARBA" id="ARBA00023163"/>
    </source>
</evidence>
<comment type="subcellular location">
    <subcellularLocation>
        <location evidence="1">Nucleus</location>
    </subcellularLocation>
</comment>
<dbReference type="SMART" id="SM00906">
    <property type="entry name" value="Fungal_trans"/>
    <property type="match status" value="1"/>
</dbReference>
<keyword evidence="4" id="KW-0805">Transcription regulation</keyword>
<keyword evidence="3" id="KW-0862">Zinc</keyword>
<evidence type="ECO:0000256" key="8">
    <source>
        <dbReference type="SAM" id="MobiDB-lite"/>
    </source>
</evidence>
<dbReference type="AlphaFoldDB" id="A0A9N9ZMK0"/>
<dbReference type="GO" id="GO:0008270">
    <property type="term" value="F:zinc ion binding"/>
    <property type="evidence" value="ECO:0007669"/>
    <property type="project" value="InterPro"/>
</dbReference>
<reference evidence="10" key="1">
    <citation type="submission" date="2021-10" db="EMBL/GenBank/DDBJ databases">
        <authorList>
            <person name="Piombo E."/>
        </authorList>
    </citation>
    <scope>NUCLEOTIDE SEQUENCE</scope>
</reference>
<keyword evidence="5" id="KW-0238">DNA-binding</keyword>
<keyword evidence="7" id="KW-0539">Nucleus</keyword>
<dbReference type="CDD" id="cd12148">
    <property type="entry name" value="fungal_TF_MHR"/>
    <property type="match status" value="1"/>
</dbReference>
<dbReference type="GO" id="GO:0045944">
    <property type="term" value="P:positive regulation of transcription by RNA polymerase II"/>
    <property type="evidence" value="ECO:0007669"/>
    <property type="project" value="TreeGrafter"/>
</dbReference>
<gene>
    <name evidence="10" type="ORF">CSOL1703_00007600</name>
</gene>
<evidence type="ECO:0000259" key="9">
    <source>
        <dbReference type="SMART" id="SM00906"/>
    </source>
</evidence>
<feature type="region of interest" description="Disordered" evidence="8">
    <location>
        <begin position="655"/>
        <end position="687"/>
    </location>
</feature>
<proteinExistence type="predicted"/>
<dbReference type="GO" id="GO:0000981">
    <property type="term" value="F:DNA-binding transcription factor activity, RNA polymerase II-specific"/>
    <property type="evidence" value="ECO:0007669"/>
    <property type="project" value="TreeGrafter"/>
</dbReference>
<evidence type="ECO:0000256" key="5">
    <source>
        <dbReference type="ARBA" id="ARBA00023125"/>
    </source>
</evidence>
<dbReference type="Pfam" id="PF04082">
    <property type="entry name" value="Fungal_trans"/>
    <property type="match status" value="1"/>
</dbReference>
<protein>
    <recommendedName>
        <fullName evidence="9">Xylanolytic transcriptional activator regulatory domain-containing protein</fullName>
    </recommendedName>
</protein>
<evidence type="ECO:0000256" key="3">
    <source>
        <dbReference type="ARBA" id="ARBA00022833"/>
    </source>
</evidence>